<evidence type="ECO:0000256" key="5">
    <source>
        <dbReference type="ARBA" id="ARBA00022454"/>
    </source>
</evidence>
<name>A0AAD3YBH9_9TREE</name>
<evidence type="ECO:0000256" key="11">
    <source>
        <dbReference type="ARBA" id="ARBA00022838"/>
    </source>
</evidence>
<dbReference type="GO" id="GO:0051010">
    <property type="term" value="F:microtubule plus-end binding"/>
    <property type="evidence" value="ECO:0007669"/>
    <property type="project" value="TreeGrafter"/>
</dbReference>
<dbReference type="EMBL" id="BTCM01000003">
    <property type="protein sequence ID" value="GMK57065.1"/>
    <property type="molecule type" value="Genomic_DNA"/>
</dbReference>
<evidence type="ECO:0000256" key="12">
    <source>
        <dbReference type="ARBA" id="ARBA00023212"/>
    </source>
</evidence>
<evidence type="ECO:0000256" key="8">
    <source>
        <dbReference type="ARBA" id="ARBA00022701"/>
    </source>
</evidence>
<keyword evidence="9" id="KW-0498">Mitosis</keyword>
<keyword evidence="11" id="KW-0995">Kinetochore</keyword>
<dbReference type="InterPro" id="IPR013965">
    <property type="entry name" value="DASH_Dad3"/>
</dbReference>
<gene>
    <name evidence="19" type="ORF">CspeluHIS016_0309050</name>
</gene>
<dbReference type="PANTHER" id="PTHR28017:SF1">
    <property type="entry name" value="DASH COMPLEX SUBUNIT DAD3"/>
    <property type="match status" value="1"/>
</dbReference>
<keyword evidence="7" id="KW-0132">Cell division</keyword>
<keyword evidence="20" id="KW-1185">Reference proteome</keyword>
<evidence type="ECO:0000313" key="19">
    <source>
        <dbReference type="EMBL" id="GMK57065.1"/>
    </source>
</evidence>
<accession>A0AAD3YBH9</accession>
<proteinExistence type="inferred from homology"/>
<evidence type="ECO:0000256" key="9">
    <source>
        <dbReference type="ARBA" id="ARBA00022776"/>
    </source>
</evidence>
<keyword evidence="10" id="KW-0159">Chromosome partition</keyword>
<dbReference type="AlphaFoldDB" id="A0AAD3YBH9"/>
<evidence type="ECO:0000256" key="15">
    <source>
        <dbReference type="ARBA" id="ARBA00023328"/>
    </source>
</evidence>
<evidence type="ECO:0000256" key="17">
    <source>
        <dbReference type="ARBA" id="ARBA00044305"/>
    </source>
</evidence>
<sequence length="119" mass="13726">MNTDISTTNPYVDHPQLSSLEAEVLWEYAKLADKVKRVSVIARETVDAPNSKLLFELRELEKEMKLVFTMYRAAVYNVSQAREMREAEDEASVIAQEQSRQSRHAPDQSWEDEGSTIMF</sequence>
<keyword evidence="14" id="KW-0131">Cell cycle</keyword>
<keyword evidence="8" id="KW-0493">Microtubule</keyword>
<dbReference type="GO" id="GO:0008608">
    <property type="term" value="P:attachment of spindle microtubules to kinetochore"/>
    <property type="evidence" value="ECO:0007669"/>
    <property type="project" value="InterPro"/>
</dbReference>
<reference evidence="19" key="2">
    <citation type="submission" date="2023-06" db="EMBL/GenBank/DDBJ databases">
        <authorList>
            <person name="Kobayashi Y."/>
            <person name="Kayamori A."/>
            <person name="Aoki K."/>
            <person name="Shiwa Y."/>
            <person name="Fujita N."/>
            <person name="Sugita T."/>
            <person name="Iwasaki W."/>
            <person name="Tanaka N."/>
            <person name="Takashima M."/>
        </authorList>
    </citation>
    <scope>NUCLEOTIDE SEQUENCE</scope>
    <source>
        <strain evidence="19">HIS016</strain>
    </source>
</reference>
<feature type="compositionally biased region" description="Acidic residues" evidence="18">
    <location>
        <begin position="109"/>
        <end position="119"/>
    </location>
</feature>
<keyword evidence="12" id="KW-0206">Cytoskeleton</keyword>
<comment type="subcellular location">
    <subcellularLocation>
        <location evidence="3">Chromosome</location>
        <location evidence="3">Centromere</location>
        <location evidence="3">Kinetochore</location>
    </subcellularLocation>
    <subcellularLocation>
        <location evidence="2">Cytoplasm</location>
        <location evidence="2">Cytoskeleton</location>
        <location evidence="2">Spindle</location>
    </subcellularLocation>
    <subcellularLocation>
        <location evidence="1">Nucleus</location>
    </subcellularLocation>
</comment>
<dbReference type="Pfam" id="PF08656">
    <property type="entry name" value="DASH_Dad3"/>
    <property type="match status" value="1"/>
</dbReference>
<protein>
    <recommendedName>
        <fullName evidence="16">DASH complex subunit DAD3</fullName>
    </recommendedName>
    <alternativeName>
        <fullName evidence="17">Outer kinetochore protein DAD3</fullName>
    </alternativeName>
</protein>
<evidence type="ECO:0000256" key="4">
    <source>
        <dbReference type="ARBA" id="ARBA00006277"/>
    </source>
</evidence>
<evidence type="ECO:0000256" key="7">
    <source>
        <dbReference type="ARBA" id="ARBA00022618"/>
    </source>
</evidence>
<reference evidence="19" key="1">
    <citation type="journal article" date="2023" name="BMC Genomics">
        <title>Chromosome-level genome assemblies of Cutaneotrichosporon spp. (Trichosporonales, Basidiomycota) reveal imbalanced evolution between nucleotide sequences and chromosome synteny.</title>
        <authorList>
            <person name="Kobayashi Y."/>
            <person name="Kayamori A."/>
            <person name="Aoki K."/>
            <person name="Shiwa Y."/>
            <person name="Matsutani M."/>
            <person name="Fujita N."/>
            <person name="Sugita T."/>
            <person name="Iwasaki W."/>
            <person name="Tanaka N."/>
            <person name="Takashima M."/>
        </authorList>
    </citation>
    <scope>NUCLEOTIDE SEQUENCE</scope>
    <source>
        <strain evidence="19">HIS016</strain>
    </source>
</reference>
<keyword evidence="6" id="KW-0963">Cytoplasm</keyword>
<evidence type="ECO:0000256" key="6">
    <source>
        <dbReference type="ARBA" id="ARBA00022490"/>
    </source>
</evidence>
<dbReference type="GO" id="GO:0072686">
    <property type="term" value="C:mitotic spindle"/>
    <property type="evidence" value="ECO:0007669"/>
    <property type="project" value="InterPro"/>
</dbReference>
<dbReference type="GO" id="GO:0042729">
    <property type="term" value="C:DASH complex"/>
    <property type="evidence" value="ECO:0007669"/>
    <property type="project" value="InterPro"/>
</dbReference>
<dbReference type="Proteomes" id="UP001222932">
    <property type="component" value="Unassembled WGS sequence"/>
</dbReference>
<comment type="similarity">
    <text evidence="4">Belongs to the DASH complex DAD3 family.</text>
</comment>
<evidence type="ECO:0000256" key="3">
    <source>
        <dbReference type="ARBA" id="ARBA00004629"/>
    </source>
</evidence>
<evidence type="ECO:0000256" key="18">
    <source>
        <dbReference type="SAM" id="MobiDB-lite"/>
    </source>
</evidence>
<dbReference type="PANTHER" id="PTHR28017">
    <property type="entry name" value="DASH COMPLEX SUBUNIT DAD3"/>
    <property type="match status" value="1"/>
</dbReference>
<evidence type="ECO:0000256" key="14">
    <source>
        <dbReference type="ARBA" id="ARBA00023306"/>
    </source>
</evidence>
<dbReference type="GO" id="GO:0005874">
    <property type="term" value="C:microtubule"/>
    <property type="evidence" value="ECO:0007669"/>
    <property type="project" value="UniProtKB-KW"/>
</dbReference>
<feature type="region of interest" description="Disordered" evidence="18">
    <location>
        <begin position="89"/>
        <end position="119"/>
    </location>
</feature>
<evidence type="ECO:0000256" key="13">
    <source>
        <dbReference type="ARBA" id="ARBA00023242"/>
    </source>
</evidence>
<keyword evidence="15" id="KW-0137">Centromere</keyword>
<evidence type="ECO:0000256" key="2">
    <source>
        <dbReference type="ARBA" id="ARBA00004186"/>
    </source>
</evidence>
<comment type="caution">
    <text evidence="19">The sequence shown here is derived from an EMBL/GenBank/DDBJ whole genome shotgun (WGS) entry which is preliminary data.</text>
</comment>
<evidence type="ECO:0000313" key="20">
    <source>
        <dbReference type="Proteomes" id="UP001222932"/>
    </source>
</evidence>
<evidence type="ECO:0000256" key="10">
    <source>
        <dbReference type="ARBA" id="ARBA00022829"/>
    </source>
</evidence>
<evidence type="ECO:0000256" key="1">
    <source>
        <dbReference type="ARBA" id="ARBA00004123"/>
    </source>
</evidence>
<organism evidence="19 20">
    <name type="scientific">Cutaneotrichosporon spelunceum</name>
    <dbReference type="NCBI Taxonomy" id="1672016"/>
    <lineage>
        <taxon>Eukaryota</taxon>
        <taxon>Fungi</taxon>
        <taxon>Dikarya</taxon>
        <taxon>Basidiomycota</taxon>
        <taxon>Agaricomycotina</taxon>
        <taxon>Tremellomycetes</taxon>
        <taxon>Trichosporonales</taxon>
        <taxon>Trichosporonaceae</taxon>
        <taxon>Cutaneotrichosporon</taxon>
    </lineage>
</organism>
<evidence type="ECO:0000256" key="16">
    <source>
        <dbReference type="ARBA" id="ARBA00044179"/>
    </source>
</evidence>
<keyword evidence="13" id="KW-0539">Nucleus</keyword>
<keyword evidence="5" id="KW-0158">Chromosome</keyword>
<dbReference type="GO" id="GO:0051301">
    <property type="term" value="P:cell division"/>
    <property type="evidence" value="ECO:0007669"/>
    <property type="project" value="UniProtKB-KW"/>
</dbReference>